<dbReference type="PANTHER" id="PTHR38453">
    <property type="entry name" value="CYTOPLASMIC PROTEIN-RELATED"/>
    <property type="match status" value="1"/>
</dbReference>
<keyword evidence="2" id="KW-1185">Reference proteome</keyword>
<evidence type="ECO:0008006" key="3">
    <source>
        <dbReference type="Google" id="ProtNLM"/>
    </source>
</evidence>
<dbReference type="Pfam" id="PF04328">
    <property type="entry name" value="Sel_put"/>
    <property type="match status" value="1"/>
</dbReference>
<reference evidence="1 2" key="2">
    <citation type="submission" date="2016-12" db="EMBL/GenBank/DDBJ databases">
        <title>Draft Genome Sequence of Cystobacter ferrugineus Strain Cbfe23.</title>
        <authorList>
            <person name="Akbar S."/>
            <person name="Dowd S.E."/>
            <person name="Stevens D.C."/>
        </authorList>
    </citation>
    <scope>NUCLEOTIDE SEQUENCE [LARGE SCALE GENOMIC DNA]</scope>
    <source>
        <strain evidence="1 2">Cbfe23</strain>
    </source>
</reference>
<protein>
    <recommendedName>
        <fullName evidence="3">DUF466 domain-containing protein</fullName>
    </recommendedName>
</protein>
<organism evidence="1 2">
    <name type="scientific">Cystobacter ferrugineus</name>
    <dbReference type="NCBI Taxonomy" id="83449"/>
    <lineage>
        <taxon>Bacteria</taxon>
        <taxon>Pseudomonadati</taxon>
        <taxon>Myxococcota</taxon>
        <taxon>Myxococcia</taxon>
        <taxon>Myxococcales</taxon>
        <taxon>Cystobacterineae</taxon>
        <taxon>Archangiaceae</taxon>
        <taxon>Cystobacter</taxon>
    </lineage>
</organism>
<dbReference type="STRING" id="83449.BON30_07230"/>
<sequence>MAGASEALRRFWRRAVQTARLVIGVPDYDTYVAHMRAKHPERGVMSYEEFFDERMRARYRSGGGRCC</sequence>
<dbReference type="AlphaFoldDB" id="A0A1L9BET1"/>
<comment type="caution">
    <text evidence="1">The sequence shown here is derived from an EMBL/GenBank/DDBJ whole genome shotgun (WGS) entry which is preliminary data.</text>
</comment>
<proteinExistence type="predicted"/>
<evidence type="ECO:0000313" key="1">
    <source>
        <dbReference type="EMBL" id="OJH40728.1"/>
    </source>
</evidence>
<dbReference type="RefSeq" id="WP_071897169.1">
    <property type="nucleotide sequence ID" value="NZ_MPIN01000002.1"/>
</dbReference>
<reference evidence="2" key="1">
    <citation type="submission" date="2016-11" db="EMBL/GenBank/DDBJ databases">
        <authorList>
            <person name="Shukria A."/>
            <person name="Stevens D.C."/>
        </authorList>
    </citation>
    <scope>NUCLEOTIDE SEQUENCE [LARGE SCALE GENOMIC DNA]</scope>
    <source>
        <strain evidence="2">Cbfe23</strain>
    </source>
</reference>
<evidence type="ECO:0000313" key="2">
    <source>
        <dbReference type="Proteomes" id="UP000182229"/>
    </source>
</evidence>
<dbReference type="OrthoDB" id="9814284at2"/>
<dbReference type="EMBL" id="MPIN01000002">
    <property type="protein sequence ID" value="OJH40728.1"/>
    <property type="molecule type" value="Genomic_DNA"/>
</dbReference>
<dbReference type="PANTHER" id="PTHR38453:SF1">
    <property type="entry name" value="CYTOPLASMIC PROTEIN"/>
    <property type="match status" value="1"/>
</dbReference>
<accession>A0A1L9BET1</accession>
<dbReference type="Proteomes" id="UP000182229">
    <property type="component" value="Unassembled WGS sequence"/>
</dbReference>
<gene>
    <name evidence="1" type="ORF">BON30_07230</name>
</gene>
<dbReference type="InterPro" id="IPR007423">
    <property type="entry name" value="Sel_put"/>
</dbReference>
<name>A0A1L9BET1_9BACT</name>